<gene>
    <name evidence="6" type="ORF">SAMN02982917_3286</name>
</gene>
<dbReference type="GO" id="GO:0005509">
    <property type="term" value="F:calcium ion binding"/>
    <property type="evidence" value="ECO:0007669"/>
    <property type="project" value="InterPro"/>
</dbReference>
<dbReference type="NCBIfam" id="TIGR01965">
    <property type="entry name" value="VCBS_repeat"/>
    <property type="match status" value="3"/>
</dbReference>
<dbReference type="InterPro" id="IPR003644">
    <property type="entry name" value="Calx_beta"/>
</dbReference>
<keyword evidence="1" id="KW-0732">Signal</keyword>
<keyword evidence="2" id="KW-0677">Repeat</keyword>
<dbReference type="Proteomes" id="UP000192936">
    <property type="component" value="Unassembled WGS sequence"/>
</dbReference>
<name>A0A1X7G536_9PROT</name>
<dbReference type="SMART" id="SM00736">
    <property type="entry name" value="CADG"/>
    <property type="match status" value="1"/>
</dbReference>
<dbReference type="Gene3D" id="2.60.40.2030">
    <property type="match status" value="7"/>
</dbReference>
<dbReference type="Pfam" id="PF03160">
    <property type="entry name" value="Calx-beta"/>
    <property type="match status" value="8"/>
</dbReference>
<feature type="compositionally biased region" description="Pro residues" evidence="4">
    <location>
        <begin position="2100"/>
        <end position="2112"/>
    </location>
</feature>
<dbReference type="InterPro" id="IPR010221">
    <property type="entry name" value="VCBS_dom"/>
</dbReference>
<feature type="region of interest" description="Disordered" evidence="4">
    <location>
        <begin position="2098"/>
        <end position="2122"/>
    </location>
</feature>
<dbReference type="SUPFAM" id="SSF49313">
    <property type="entry name" value="Cadherin-like"/>
    <property type="match status" value="1"/>
</dbReference>
<protein>
    <submittedName>
        <fullName evidence="6">VCBS repeat-containing protein</fullName>
    </submittedName>
</protein>
<dbReference type="GO" id="GO:0007154">
    <property type="term" value="P:cell communication"/>
    <property type="evidence" value="ECO:0007669"/>
    <property type="project" value="InterPro"/>
</dbReference>
<dbReference type="Pfam" id="PF17963">
    <property type="entry name" value="Big_9"/>
    <property type="match status" value="1"/>
</dbReference>
<sequence length="2386" mass="243755">MKRAVSGVNDTPVAVNDYNIAKESIAGSGNYTNTDTTGYKATGNVLSNDTDKDAYSETKTVTGIFSTALGSTPAAASTNTYITLTSAPSSNSITGSIVYYLDNSSNKVFLKDSSNNNLSVSIYDSSTLQVKLSGIVSTSIPSGATLHFTNNTNSNNDIATSVYGSSTTQQPSASVVLDNAGTVYVGMSVQGTGIPAGTVVGSVNTSTNTITLKDSSNNAVAVLLGSNTSLSFTAAAGTTITGRYGTLTIAANGGYTYTPTANNANLNEGQQGTETFSYRMQDSAGSTADATLTIRVLGSGTNDPHAVADVNTIVENSINVTGNVVTGTGSPLAGTDTTPSNTDTLSVTTARSSSSSSETLVGTGTQITGLYGTLTISSTGAYTYALNNSNAAVDALRLSSDTLTDVFFYRVTNSSAQRDDVTTLTITITGANDAPVAVADTAIARESGGYANGTAGVNPSGNVLTNDTDVDAGDTKAVNAIQAGGSLTGSASTVTTGTTSANGTAVAGSYGSLTVGADGSYVYTVDNSNATVQALAFGQTLTDSFTYRVVDANGATSTAMLTVTIQGANDAPTNAVPSNGVTVAESSSVALSGISVADVDDASLTVQLTVQNGTLTVGNLNGALVSSGTNGGATLTLTGTKAQLNSALGTLSYQGAADYSGIDLLTVQTTDSAGLVALSTVDVTVTADSRALVVTGSTVNETSPYLLFKVDGTTGQKVTLALQSTGTGSGDATIGADLSPNLEYFNGTAWTAYTGGAVTIPTGDVLLVRTAVYGDSLYEGGETVKLVASNKAGANYNGTGTIIDDGTGAIYLSTNTSFTADTTGIAQYPDDDRPLTVNSISVNEASPYAVFTVSGNANQVVRLSLTDGTATSPADYGTGLQYYNGTAWVAYTPGSDLTMTGSTLLVRTSIVNDSTYEGQEAFLLGVTKLGSGTTVYGTASIYDDGTGSVYLATNTTGTANVGTDTGYPSALDDDRSVSVSSPTVNEGSDYAIFTLTGNSGQTVSLTLENVSASINTSQTLKVWDGLDWVDYTTTGALPTFDANGKILVRVDIRAEQDAVYEGAETFKLKATLTGQTAAAEGIATIKDDGTGSVYLSTNTTGTANTSTDTGYPSYLDDDRAVTVNSITVNEASPYAVFTVSGSTNQVVRLSLTDGTATSTADYGTGLEYYNGTAWVTYTAGSDVTMTGSTLLVRTSIVNDSTSEGSETFKLVVTRASSSTTAEGTATIRDDAAGDVYLATNTTGTANVSTDTGYPSYLDDDRAVTVNSISVNEASPYAVFTVSGSANQVVRLSLTDGTATSTADFGTGLEYYTGTTWATYTPGSDVTMTGSTLLVRTSIVNDSTSEGSETFKLVVTRASSGTTAEGTATIKDDGTGSVYLSTNTTGTANTGTDTGYPSYLDDDRAVTVSSISVNEASPYAVFTVSGSANQVVRLSLTDGTATSTADFGTGLEYYNGTAWVTYTAGSDVTMTGSTLLVRTSIVNDSTYEGSETFKLVVTRASSGTTAEGTATIRDDAAGDVYLATNTTGIANTGTDTGYPAQLDDDRAVTVSSISVNEASPYAVFTVSGSANQVVRLSLTDGTATSTADFGTGLEYYTGTAWVTYTPGSDVTMTGSTLLVRTSIVNDSTSEGSETFKLVVTRASSSTTAEGTATIRDDAAGDVYLATNTTGTANVSTDTGYPSYLDDDRAVTVNSISVNEASPYAVFTVSGSANQVVRLSLTDGTATSTADFGTGLEYYTGTTWATYTPGSDVTMTGSTLLVRTSIVNDSTSEGSETFKLVVTRASSGTTAEGTATIKDDGTGSVYLSTNTTGTANTGTDTGYPSYLDDDRAVTVSSISVNEASPYAVFTVSGSANQVVRLSLTDGTATSTADFGTGLEYYNGTAWVTYTAGSDVTMTGSTLLVRTSIVNDSTYEGSETFKLVVTRASSGTTAEGTATIRDDAAGDVYLATNTTGTVNLNTDTGYPTQLDDDRPTIAHVGNGTVNSITVTEGQSAVFSVALSNASSATETFVLGLAGVTATSGTDFRTAPTFSNGVTYDATAGTISVPAGVTRFTVTIPTVDDGDVEASETFTLTIGAITGTATITDNDVAPTPPTVVVTPPVTPTVPEPPTTPVTPVIPTDPEVVTTPVTPTVPEVVPTPVTPTVPEVVSTPATPAVPQITPPPVVVTEVPATATPVVQSTPASTPAALSPVVTPQPSAGFAPLVEPAIVPAEIGSTNALPSRPDDAVRQNPQYELRVDKPIPDVLIPTGTGSIAYILPVDAFKHTDPNARVEMSASLIDGKPLPSWLKFDPVKGAFTGTPPQGYRGDLQVKVVARDGVGRQAETMVHLKVGDVPQRQTQLIGKPGLAQQLKGHGLHAWKADRERLIHQAREAASANWMSKSGGRLA</sequence>
<dbReference type="InterPro" id="IPR006644">
    <property type="entry name" value="Cadg"/>
</dbReference>
<evidence type="ECO:0000256" key="2">
    <source>
        <dbReference type="ARBA" id="ARBA00022737"/>
    </source>
</evidence>
<evidence type="ECO:0000256" key="4">
    <source>
        <dbReference type="SAM" id="MobiDB-lite"/>
    </source>
</evidence>
<evidence type="ECO:0000256" key="1">
    <source>
        <dbReference type="ARBA" id="ARBA00022729"/>
    </source>
</evidence>
<dbReference type="GO" id="GO:0016020">
    <property type="term" value="C:membrane"/>
    <property type="evidence" value="ECO:0007669"/>
    <property type="project" value="InterPro"/>
</dbReference>
<organism evidence="6 7">
    <name type="scientific">Azospirillum oryzae</name>
    <dbReference type="NCBI Taxonomy" id="286727"/>
    <lineage>
        <taxon>Bacteria</taxon>
        <taxon>Pseudomonadati</taxon>
        <taxon>Pseudomonadota</taxon>
        <taxon>Alphaproteobacteria</taxon>
        <taxon>Rhodospirillales</taxon>
        <taxon>Azospirillaceae</taxon>
        <taxon>Azospirillum</taxon>
    </lineage>
</organism>
<keyword evidence="3" id="KW-0106">Calcium</keyword>
<evidence type="ECO:0000313" key="7">
    <source>
        <dbReference type="Proteomes" id="UP000192936"/>
    </source>
</evidence>
<dbReference type="Gene3D" id="2.60.40.10">
    <property type="entry name" value="Immunoglobulins"/>
    <property type="match status" value="3"/>
</dbReference>
<dbReference type="InterPro" id="IPR040853">
    <property type="entry name" value="RapA2_cadherin-like"/>
</dbReference>
<dbReference type="SUPFAM" id="SSF141072">
    <property type="entry name" value="CalX-like"/>
    <property type="match status" value="8"/>
</dbReference>
<evidence type="ECO:0000256" key="3">
    <source>
        <dbReference type="ARBA" id="ARBA00022837"/>
    </source>
</evidence>
<evidence type="ECO:0000313" key="6">
    <source>
        <dbReference type="EMBL" id="SMF64123.1"/>
    </source>
</evidence>
<dbReference type="Pfam" id="PF17803">
    <property type="entry name" value="Cadherin_4"/>
    <property type="match status" value="1"/>
</dbReference>
<accession>A0A1X7G536</accession>
<feature type="compositionally biased region" description="Low complexity" evidence="4">
    <location>
        <begin position="2113"/>
        <end position="2122"/>
    </location>
</feature>
<evidence type="ECO:0000259" key="5">
    <source>
        <dbReference type="SMART" id="SM00736"/>
    </source>
</evidence>
<reference evidence="6 7" key="1">
    <citation type="submission" date="2017-04" db="EMBL/GenBank/DDBJ databases">
        <authorList>
            <person name="Afonso C.L."/>
            <person name="Miller P.J."/>
            <person name="Scott M.A."/>
            <person name="Spackman E."/>
            <person name="Goraichik I."/>
            <person name="Dimitrov K.M."/>
            <person name="Suarez D.L."/>
            <person name="Swayne D.E."/>
        </authorList>
    </citation>
    <scope>NUCLEOTIDE SEQUENCE [LARGE SCALE GENOMIC DNA]</scope>
    <source>
        <strain evidence="6 7">A2P</strain>
    </source>
</reference>
<dbReference type="InterPro" id="IPR038081">
    <property type="entry name" value="CalX-like_sf"/>
</dbReference>
<proteinExistence type="predicted"/>
<dbReference type="InterPro" id="IPR013783">
    <property type="entry name" value="Ig-like_fold"/>
</dbReference>
<dbReference type="STRING" id="286727.SAMN02982917_3286"/>
<feature type="domain" description="Dystroglycan-type cadherin-like" evidence="5">
    <location>
        <begin position="2236"/>
        <end position="2337"/>
    </location>
</feature>
<dbReference type="EMBL" id="FXAK01000007">
    <property type="protein sequence ID" value="SMF64123.1"/>
    <property type="molecule type" value="Genomic_DNA"/>
</dbReference>
<dbReference type="InterPro" id="IPR015919">
    <property type="entry name" value="Cadherin-like_sf"/>
</dbReference>